<keyword evidence="4" id="KW-0799">Topoisomerase</keyword>
<dbReference type="Gene3D" id="3.30.66.10">
    <property type="entry name" value="DNA topoisomerase I domain"/>
    <property type="match status" value="1"/>
</dbReference>
<evidence type="ECO:0000313" key="11">
    <source>
        <dbReference type="Proteomes" id="UP000325563"/>
    </source>
</evidence>
<dbReference type="InterPro" id="IPR049331">
    <property type="entry name" value="Top1B_N_bact"/>
</dbReference>
<dbReference type="RefSeq" id="WP_150530009.1">
    <property type="nucleotide sequence ID" value="NZ_BNBW01000006.1"/>
</dbReference>
<dbReference type="GO" id="GO:0006265">
    <property type="term" value="P:DNA topological change"/>
    <property type="evidence" value="ECO:0007669"/>
    <property type="project" value="InterPro"/>
</dbReference>
<dbReference type="PRINTS" id="PR00416">
    <property type="entry name" value="EUTPISMRASEI"/>
</dbReference>
<evidence type="ECO:0000313" key="10">
    <source>
        <dbReference type="EMBL" id="QEV49489.1"/>
    </source>
</evidence>
<feature type="region of interest" description="Disordered" evidence="7">
    <location>
        <begin position="342"/>
        <end position="365"/>
    </location>
</feature>
<dbReference type="Proteomes" id="UP000325563">
    <property type="component" value="Chromosome"/>
</dbReference>
<dbReference type="InterPro" id="IPR014711">
    <property type="entry name" value="TopoI_cat_a-hlx-sub_euk"/>
</dbReference>
<feature type="domain" description="DNA topoisomerase IB N-terminal" evidence="9">
    <location>
        <begin position="21"/>
        <end position="68"/>
    </location>
</feature>
<dbReference type="InterPro" id="IPR001631">
    <property type="entry name" value="TopoI"/>
</dbReference>
<gene>
    <name evidence="10" type="ORF">CP980_34625</name>
</gene>
<dbReference type="SUPFAM" id="SSF55869">
    <property type="entry name" value="DNA topoisomerase I domain"/>
    <property type="match status" value="1"/>
</dbReference>
<evidence type="ECO:0000256" key="1">
    <source>
        <dbReference type="ARBA" id="ARBA00000213"/>
    </source>
</evidence>
<feature type="compositionally biased region" description="Low complexity" evidence="7">
    <location>
        <begin position="345"/>
        <end position="365"/>
    </location>
</feature>
<dbReference type="AlphaFoldDB" id="A0A5J6JEW7"/>
<comment type="similarity">
    <text evidence="2">Belongs to the type IB topoisomerase family.</text>
</comment>
<evidence type="ECO:0000256" key="3">
    <source>
        <dbReference type="ARBA" id="ARBA00012891"/>
    </source>
</evidence>
<reference evidence="10 11" key="1">
    <citation type="submission" date="2017-09" db="EMBL/GenBank/DDBJ databases">
        <authorList>
            <person name="Lee N."/>
            <person name="Cho B.-K."/>
        </authorList>
    </citation>
    <scope>NUCLEOTIDE SEQUENCE [LARGE SCALE GENOMIC DNA]</scope>
    <source>
        <strain evidence="10 11">ATCC 27476</strain>
    </source>
</reference>
<dbReference type="GeneID" id="95615648"/>
<dbReference type="InterPro" id="IPR013500">
    <property type="entry name" value="TopoI_cat_euk"/>
</dbReference>
<dbReference type="GO" id="GO:0003917">
    <property type="term" value="F:DNA topoisomerase type I (single strand cut, ATP-independent) activity"/>
    <property type="evidence" value="ECO:0007669"/>
    <property type="project" value="UniProtKB-EC"/>
</dbReference>
<dbReference type="EC" id="5.6.2.1" evidence="3"/>
<dbReference type="Pfam" id="PF21338">
    <property type="entry name" value="Top1B_N_bact"/>
    <property type="match status" value="1"/>
</dbReference>
<sequence>MRLRTSDVAGPGWRRLRHGRGFRYLDTDGRPLAPADRDRARALAVPPAWKDVWICPWPNGHIQAVGTDEAGRRQYIYHPAFRAQQDAAKHAHVQNVARVLPALREQVERDLSGRGLTRVRVLACLTRLLDLGFLRIGGERYTRDNGSFGLTTLLRKHARCRNGEVHLHFPAKSGKTVTRALVDEQAYAVVRALLRRKDPGPRLFAYWERGAWHEVRAEELNAYLRERAGQDVTAKDFRTWYATVLAAVALGVSDGTSHASRGRRGTVVARAVREVSGYLGNTPAVCRASYIDPRVIELYEDGKTVAPALDSLGENGLFGRPATHGPVEEAVLELLRDGRVGTVGSSGAAGAASRRAPSRPRPSGS</sequence>
<dbReference type="InterPro" id="IPR035447">
    <property type="entry name" value="DNA_topo_I_N_sf"/>
</dbReference>
<evidence type="ECO:0000256" key="7">
    <source>
        <dbReference type="SAM" id="MobiDB-lite"/>
    </source>
</evidence>
<evidence type="ECO:0000256" key="6">
    <source>
        <dbReference type="ARBA" id="ARBA00023235"/>
    </source>
</evidence>
<dbReference type="GO" id="GO:0003677">
    <property type="term" value="F:DNA binding"/>
    <property type="evidence" value="ECO:0007669"/>
    <property type="project" value="UniProtKB-KW"/>
</dbReference>
<keyword evidence="6 10" id="KW-0413">Isomerase</keyword>
<evidence type="ECO:0000256" key="4">
    <source>
        <dbReference type="ARBA" id="ARBA00023029"/>
    </source>
</evidence>
<dbReference type="KEGG" id="svn:CP980_34625"/>
<dbReference type="InterPro" id="IPR011010">
    <property type="entry name" value="DNA_brk_join_enz"/>
</dbReference>
<name>A0A5J6JEW7_STRVI</name>
<comment type="catalytic activity">
    <reaction evidence="1">
        <text>ATP-independent breakage of single-stranded DNA, followed by passage and rejoining.</text>
        <dbReference type="EC" id="5.6.2.1"/>
    </reaction>
</comment>
<protein>
    <recommendedName>
        <fullName evidence="3">DNA topoisomerase</fullName>
        <ecNumber evidence="3">5.6.2.1</ecNumber>
    </recommendedName>
</protein>
<feature type="domain" description="DNA topoisomerase I catalytic core eukaryotic-type" evidence="8">
    <location>
        <begin position="80"/>
        <end position="287"/>
    </location>
</feature>
<dbReference type="EMBL" id="CP023692">
    <property type="protein sequence ID" value="QEV49489.1"/>
    <property type="molecule type" value="Genomic_DNA"/>
</dbReference>
<accession>A0A5J6JEW7</accession>
<organism evidence="10 11">
    <name type="scientific">Streptomyces vinaceus</name>
    <dbReference type="NCBI Taxonomy" id="1960"/>
    <lineage>
        <taxon>Bacteria</taxon>
        <taxon>Bacillati</taxon>
        <taxon>Actinomycetota</taxon>
        <taxon>Actinomycetes</taxon>
        <taxon>Kitasatosporales</taxon>
        <taxon>Streptomycetaceae</taxon>
        <taxon>Streptomyces</taxon>
    </lineage>
</organism>
<evidence type="ECO:0000256" key="2">
    <source>
        <dbReference type="ARBA" id="ARBA00006645"/>
    </source>
</evidence>
<keyword evidence="11" id="KW-1185">Reference proteome</keyword>
<proteinExistence type="inferred from homology"/>
<dbReference type="PROSITE" id="PS52038">
    <property type="entry name" value="TOPO_IB_2"/>
    <property type="match status" value="1"/>
</dbReference>
<dbReference type="Gene3D" id="1.10.132.120">
    <property type="match status" value="1"/>
</dbReference>
<dbReference type="Gene3D" id="3.90.15.10">
    <property type="entry name" value="Topoisomerase I, Chain A, domain 3"/>
    <property type="match status" value="1"/>
</dbReference>
<evidence type="ECO:0000259" key="8">
    <source>
        <dbReference type="Pfam" id="PF01028"/>
    </source>
</evidence>
<dbReference type="SUPFAM" id="SSF56349">
    <property type="entry name" value="DNA breaking-rejoining enzymes"/>
    <property type="match status" value="1"/>
</dbReference>
<dbReference type="Pfam" id="PF01028">
    <property type="entry name" value="Topoisom_I"/>
    <property type="match status" value="1"/>
</dbReference>
<evidence type="ECO:0000259" key="9">
    <source>
        <dbReference type="Pfam" id="PF21338"/>
    </source>
</evidence>
<evidence type="ECO:0000256" key="5">
    <source>
        <dbReference type="ARBA" id="ARBA00023125"/>
    </source>
</evidence>
<keyword evidence="5" id="KW-0238">DNA-binding</keyword>